<dbReference type="GO" id="GO:0008676">
    <property type="term" value="F:3-deoxy-8-phosphooctulonate synthase activity"/>
    <property type="evidence" value="ECO:0007669"/>
    <property type="project" value="UniProtKB-UniRule"/>
</dbReference>
<keyword evidence="5 8" id="KW-0963">Cytoplasm</keyword>
<name>C6I0S7_9BACT</name>
<dbReference type="NCBIfam" id="NF003543">
    <property type="entry name" value="PRK05198.1"/>
    <property type="match status" value="1"/>
</dbReference>
<evidence type="ECO:0000256" key="8">
    <source>
        <dbReference type="HAMAP-Rule" id="MF_00056"/>
    </source>
</evidence>
<dbReference type="UniPathway" id="UPA00030"/>
<feature type="domain" description="DAHP synthetase I/KDSA" evidence="9">
    <location>
        <begin position="20"/>
        <end position="271"/>
    </location>
</feature>
<comment type="similarity">
    <text evidence="4 8">Belongs to the KdsA family.</text>
</comment>
<keyword evidence="6 8" id="KW-0808">Transferase</keyword>
<dbReference type="InterPro" id="IPR006218">
    <property type="entry name" value="DAHP1/KDSA"/>
</dbReference>
<evidence type="ECO:0000256" key="7">
    <source>
        <dbReference type="ARBA" id="ARBA00049112"/>
    </source>
</evidence>
<dbReference type="NCBIfam" id="TIGR01362">
    <property type="entry name" value="KDO8P_synth"/>
    <property type="match status" value="1"/>
</dbReference>
<comment type="catalytic activity">
    <reaction evidence="7 8">
        <text>D-arabinose 5-phosphate + phosphoenolpyruvate + H2O = 3-deoxy-alpha-D-manno-2-octulosonate-8-phosphate + phosphate</text>
        <dbReference type="Rhea" id="RHEA:14053"/>
        <dbReference type="ChEBI" id="CHEBI:15377"/>
        <dbReference type="ChEBI" id="CHEBI:43474"/>
        <dbReference type="ChEBI" id="CHEBI:57693"/>
        <dbReference type="ChEBI" id="CHEBI:58702"/>
        <dbReference type="ChEBI" id="CHEBI:85985"/>
        <dbReference type="EC" id="2.5.1.55"/>
    </reaction>
</comment>
<comment type="subcellular location">
    <subcellularLocation>
        <location evidence="1 8">Cytoplasm</location>
    </subcellularLocation>
</comment>
<keyword evidence="11" id="KW-1185">Reference proteome</keyword>
<organism evidence="10 11">
    <name type="scientific">Leptospirillum ferrodiazotrophum</name>
    <dbReference type="NCBI Taxonomy" id="412449"/>
    <lineage>
        <taxon>Bacteria</taxon>
        <taxon>Pseudomonadati</taxon>
        <taxon>Nitrospirota</taxon>
        <taxon>Nitrospiria</taxon>
        <taxon>Nitrospirales</taxon>
        <taxon>Nitrospiraceae</taxon>
        <taxon>Leptospirillum</taxon>
    </lineage>
</organism>
<dbReference type="EMBL" id="GG693888">
    <property type="protein sequence ID" value="EES51527.1"/>
    <property type="molecule type" value="Genomic_DNA"/>
</dbReference>
<dbReference type="GO" id="GO:0019294">
    <property type="term" value="P:keto-3-deoxy-D-manno-octulosonic acid biosynthetic process"/>
    <property type="evidence" value="ECO:0007669"/>
    <property type="project" value="UniProtKB-UniRule"/>
</dbReference>
<keyword evidence="8" id="KW-0448">Lipopolysaccharide biosynthesis</keyword>
<sequence>METLRKTGPVAIGDPKTPRFYVGEGHSPLFILGPCVIESRSHALEVAHRIAEIRNALRISVVFKASYDKANRTSRKSFRGIGRSKGLEVLAEVRSRHDLPVLSDIHTPDEVPDAASVLDILQIPAFLSRQTDLLEAAGRSGRPVHLKKGQFMAPEDMGPAAQKISDTGNTRILLCERGTTFGYHNLVVDFRSLAVMARLSHPVIFDGTHSVQSPGGGGDRSGGDRRYVPLLVRAAMAAGCDGLFLETHPDPDRAPSDGPNMIPLSELPALLGQALELHEFRTGRVSDPAFAPSREAHP</sequence>
<comment type="pathway">
    <text evidence="2">Bacterial outer membrane biogenesis; lipopolysaccharide biosynthesis.</text>
</comment>
<dbReference type="InterPro" id="IPR013785">
    <property type="entry name" value="Aldolase_TIM"/>
</dbReference>
<evidence type="ECO:0000256" key="1">
    <source>
        <dbReference type="ARBA" id="ARBA00004496"/>
    </source>
</evidence>
<dbReference type="Gene3D" id="3.20.20.70">
    <property type="entry name" value="Aldolase class I"/>
    <property type="match status" value="1"/>
</dbReference>
<dbReference type="AlphaFoldDB" id="C6I0S7"/>
<evidence type="ECO:0000256" key="5">
    <source>
        <dbReference type="ARBA" id="ARBA00022490"/>
    </source>
</evidence>
<dbReference type="UniPathway" id="UPA00357">
    <property type="reaction ID" value="UER00474"/>
</dbReference>
<dbReference type="HAMAP" id="MF_00056">
    <property type="entry name" value="KDO8P_synth"/>
    <property type="match status" value="1"/>
</dbReference>
<reference evidence="10 11" key="1">
    <citation type="journal article" date="2009" name="Appl. Environ. Microbiol.">
        <title>Community genomic and proteomic analyses of chemoautotrophic iron-oxidizing "Leptospirillum rubarum" (Group II) and "Leptospirillum ferrodiazotrophum" (Group III) bacteria in acid mine drainage biofilms.</title>
        <authorList>
            <person name="Goltsman D.S."/>
            <person name="Denef V.J."/>
            <person name="Singer S.W."/>
            <person name="VerBerkmoes N.C."/>
            <person name="Lefsrud M."/>
            <person name="Mueller R.S."/>
            <person name="Dick G.J."/>
            <person name="Sun C.L."/>
            <person name="Wheeler K.E."/>
            <person name="Zemla A."/>
            <person name="Baker B.J."/>
            <person name="Hauser L."/>
            <person name="Land M."/>
            <person name="Shah M.B."/>
            <person name="Thelen M.P."/>
            <person name="Hettich R.L."/>
            <person name="Banfield J.F."/>
        </authorList>
    </citation>
    <scope>NUCLEOTIDE SEQUENCE [LARGE SCALE GENOMIC DNA]</scope>
</reference>
<evidence type="ECO:0000256" key="4">
    <source>
        <dbReference type="ARBA" id="ARBA00010499"/>
    </source>
</evidence>
<accession>C6I0S7</accession>
<dbReference type="Proteomes" id="UP000009374">
    <property type="component" value="Unassembled WGS sequence"/>
</dbReference>
<evidence type="ECO:0000256" key="6">
    <source>
        <dbReference type="ARBA" id="ARBA00022679"/>
    </source>
</evidence>
<dbReference type="EC" id="2.5.1.55" evidence="8"/>
<evidence type="ECO:0000313" key="11">
    <source>
        <dbReference type="Proteomes" id="UP000009374"/>
    </source>
</evidence>
<evidence type="ECO:0000256" key="2">
    <source>
        <dbReference type="ARBA" id="ARBA00004756"/>
    </source>
</evidence>
<gene>
    <name evidence="8" type="primary">kdsA</name>
    <name evidence="10" type="ORF">UBAL3_95950026</name>
</gene>
<protein>
    <recommendedName>
        <fullName evidence="8">2-dehydro-3-deoxyphosphooctonate aldolase</fullName>
        <ecNumber evidence="8">2.5.1.55</ecNumber>
    </recommendedName>
    <alternativeName>
        <fullName evidence="8">3-deoxy-D-manno-octulosonic acid 8-phosphate synthase</fullName>
    </alternativeName>
    <alternativeName>
        <fullName evidence="8">KDO-8-phosphate synthase</fullName>
        <shortName evidence="8">KDO 8-P synthase</shortName>
        <shortName evidence="8">KDOPS</shortName>
    </alternativeName>
    <alternativeName>
        <fullName evidence="8">Phospho-2-dehydro-3-deoxyoctonate aldolase</fullName>
    </alternativeName>
</protein>
<dbReference type="Pfam" id="PF00793">
    <property type="entry name" value="DAHP_synth_1"/>
    <property type="match status" value="1"/>
</dbReference>
<dbReference type="GO" id="GO:0005737">
    <property type="term" value="C:cytoplasm"/>
    <property type="evidence" value="ECO:0007669"/>
    <property type="project" value="UniProtKB-SubCell"/>
</dbReference>
<evidence type="ECO:0000256" key="3">
    <source>
        <dbReference type="ARBA" id="ARBA00004845"/>
    </source>
</evidence>
<comment type="pathway">
    <text evidence="3 8">Carbohydrate biosynthesis; 3-deoxy-D-manno-octulosonate biosynthesis; 3-deoxy-D-manno-octulosonate from D-ribulose 5-phosphate: step 2/3.</text>
</comment>
<evidence type="ECO:0000313" key="10">
    <source>
        <dbReference type="EMBL" id="EES51527.1"/>
    </source>
</evidence>
<dbReference type="SUPFAM" id="SSF51569">
    <property type="entry name" value="Aldolase"/>
    <property type="match status" value="1"/>
</dbReference>
<dbReference type="PANTHER" id="PTHR21057">
    <property type="entry name" value="PHOSPHO-2-DEHYDRO-3-DEOXYHEPTONATE ALDOLASE"/>
    <property type="match status" value="1"/>
</dbReference>
<evidence type="ECO:0000259" key="9">
    <source>
        <dbReference type="Pfam" id="PF00793"/>
    </source>
</evidence>
<proteinExistence type="inferred from homology"/>
<dbReference type="InterPro" id="IPR006269">
    <property type="entry name" value="KDO8P_synthase"/>
</dbReference>